<dbReference type="RefSeq" id="WP_078814676.1">
    <property type="nucleotide sequence ID" value="NZ_FUYE01000012.1"/>
</dbReference>
<protein>
    <submittedName>
        <fullName evidence="1">Uncharacterized protein</fullName>
    </submittedName>
</protein>
<gene>
    <name evidence="1" type="ORF">SAMN02745166_03486</name>
</gene>
<dbReference type="Proteomes" id="UP000190774">
    <property type="component" value="Unassembled WGS sequence"/>
</dbReference>
<dbReference type="AlphaFoldDB" id="A0A1T4YJ97"/>
<sequence length="99" mass="11055">MRPAQRYHFTWISGHLAIDIEIAYTPNLYIFDHLGIRSVCPFKTPLPISETGYLSHYLPAGTVAEAGGPVEAVRIILDTAAHSPEWQTYLTSQRQGCLL</sequence>
<accession>A0A1T4YJ97</accession>
<organism evidence="1 2">
    <name type="scientific">Prosthecobacter debontii</name>
    <dbReference type="NCBI Taxonomy" id="48467"/>
    <lineage>
        <taxon>Bacteria</taxon>
        <taxon>Pseudomonadati</taxon>
        <taxon>Verrucomicrobiota</taxon>
        <taxon>Verrucomicrobiia</taxon>
        <taxon>Verrucomicrobiales</taxon>
        <taxon>Verrucomicrobiaceae</taxon>
        <taxon>Prosthecobacter</taxon>
    </lineage>
</organism>
<proteinExistence type="predicted"/>
<dbReference type="STRING" id="48467.SAMN02745166_03486"/>
<keyword evidence="2" id="KW-1185">Reference proteome</keyword>
<dbReference type="OrthoDB" id="7855496at2"/>
<evidence type="ECO:0000313" key="1">
    <source>
        <dbReference type="EMBL" id="SKB01859.1"/>
    </source>
</evidence>
<name>A0A1T4YJ97_9BACT</name>
<dbReference type="EMBL" id="FUYE01000012">
    <property type="protein sequence ID" value="SKB01859.1"/>
    <property type="molecule type" value="Genomic_DNA"/>
</dbReference>
<evidence type="ECO:0000313" key="2">
    <source>
        <dbReference type="Proteomes" id="UP000190774"/>
    </source>
</evidence>
<reference evidence="2" key="1">
    <citation type="submission" date="2017-02" db="EMBL/GenBank/DDBJ databases">
        <authorList>
            <person name="Varghese N."/>
            <person name="Submissions S."/>
        </authorList>
    </citation>
    <scope>NUCLEOTIDE SEQUENCE [LARGE SCALE GENOMIC DNA]</scope>
    <source>
        <strain evidence="2">ATCC 700200</strain>
    </source>
</reference>